<organism evidence="4 5">
    <name type="scientific">Leptidea sinapis</name>
    <dbReference type="NCBI Taxonomy" id="189913"/>
    <lineage>
        <taxon>Eukaryota</taxon>
        <taxon>Metazoa</taxon>
        <taxon>Ecdysozoa</taxon>
        <taxon>Arthropoda</taxon>
        <taxon>Hexapoda</taxon>
        <taxon>Insecta</taxon>
        <taxon>Pterygota</taxon>
        <taxon>Neoptera</taxon>
        <taxon>Endopterygota</taxon>
        <taxon>Lepidoptera</taxon>
        <taxon>Glossata</taxon>
        <taxon>Ditrysia</taxon>
        <taxon>Papilionoidea</taxon>
        <taxon>Pieridae</taxon>
        <taxon>Dismorphiinae</taxon>
        <taxon>Leptidea</taxon>
    </lineage>
</organism>
<keyword evidence="2" id="KW-0472">Membrane</keyword>
<dbReference type="EMBL" id="FZQP02001571">
    <property type="protein sequence ID" value="VVC93275.1"/>
    <property type="molecule type" value="Genomic_DNA"/>
</dbReference>
<evidence type="ECO:0000256" key="3">
    <source>
        <dbReference type="SAM" id="SignalP"/>
    </source>
</evidence>
<evidence type="ECO:0000313" key="4">
    <source>
        <dbReference type="EMBL" id="VVC93275.1"/>
    </source>
</evidence>
<dbReference type="GO" id="GO:0016020">
    <property type="term" value="C:membrane"/>
    <property type="evidence" value="ECO:0007669"/>
    <property type="project" value="TreeGrafter"/>
</dbReference>
<feature type="region of interest" description="Disordered" evidence="1">
    <location>
        <begin position="112"/>
        <end position="145"/>
    </location>
</feature>
<feature type="transmembrane region" description="Helical" evidence="2">
    <location>
        <begin position="153"/>
        <end position="179"/>
    </location>
</feature>
<keyword evidence="2" id="KW-0812">Transmembrane</keyword>
<keyword evidence="5" id="KW-1185">Reference proteome</keyword>
<feature type="chain" id="PRO_5022786768" evidence="3">
    <location>
        <begin position="19"/>
        <end position="264"/>
    </location>
</feature>
<protein>
    <submittedName>
        <fullName evidence="4">Uncharacterized protein</fullName>
    </submittedName>
</protein>
<dbReference type="Pfam" id="PF07898">
    <property type="entry name" value="DUF1676"/>
    <property type="match status" value="1"/>
</dbReference>
<feature type="compositionally biased region" description="Basic and acidic residues" evidence="1">
    <location>
        <begin position="112"/>
        <end position="138"/>
    </location>
</feature>
<gene>
    <name evidence="4" type="ORF">LSINAPIS_LOCUS5501</name>
</gene>
<dbReference type="AlphaFoldDB" id="A0A5E4Q4U2"/>
<proteinExistence type="predicted"/>
<keyword evidence="2" id="KW-1133">Transmembrane helix</keyword>
<accession>A0A5E4Q4U2</accession>
<name>A0A5E4Q4U2_9NEOP</name>
<evidence type="ECO:0000256" key="1">
    <source>
        <dbReference type="SAM" id="MobiDB-lite"/>
    </source>
</evidence>
<keyword evidence="3" id="KW-0732">Signal</keyword>
<dbReference type="InterPro" id="IPR012464">
    <property type="entry name" value="DUF1676"/>
</dbReference>
<dbReference type="Proteomes" id="UP000324832">
    <property type="component" value="Unassembled WGS sequence"/>
</dbReference>
<evidence type="ECO:0000256" key="2">
    <source>
        <dbReference type="SAM" id="Phobius"/>
    </source>
</evidence>
<evidence type="ECO:0000313" key="5">
    <source>
        <dbReference type="Proteomes" id="UP000324832"/>
    </source>
</evidence>
<feature type="signal peptide" evidence="3">
    <location>
        <begin position="1"/>
        <end position="18"/>
    </location>
</feature>
<sequence length="264" mass="29669">MTALLYLAAFALLGQTNAIVELNCSDNATCIEQMATEFISSIRQQKAVRLFDTFTIEPLGNLRQARGHKDPLTQMLTSHAISFDWNDFTFKFSNVEDKSEAMDLEIYESRTAAKDDSEEAPKKSNSKVEEEKPEDKTPKGIRRKRPKRRVMQAVIPVLFGMKSAAIAIFSLMIVTVITIKAFFASKLALLVTVGMAAKKLYENYTNGVPEASNIFRKVAYYFRLLFGLPQTPLTAPSMPMPFYSLPQMTDQMAMFSPTMTMPTV</sequence>
<reference evidence="4 5" key="1">
    <citation type="submission" date="2017-07" db="EMBL/GenBank/DDBJ databases">
        <authorList>
            <person name="Talla V."/>
            <person name="Backstrom N."/>
        </authorList>
    </citation>
    <scope>NUCLEOTIDE SEQUENCE [LARGE SCALE GENOMIC DNA]</scope>
</reference>
<dbReference type="PANTHER" id="PTHR21879">
    <property type="entry name" value="FI03362P-RELATED-RELATED"/>
    <property type="match status" value="1"/>
</dbReference>